<proteinExistence type="predicted"/>
<gene>
    <name evidence="1" type="ORF">EVAR_39240_1</name>
</gene>
<name>A0A4C1Y3B4_EUMVA</name>
<evidence type="ECO:0000313" key="2">
    <source>
        <dbReference type="Proteomes" id="UP000299102"/>
    </source>
</evidence>
<accession>A0A4C1Y3B4</accession>
<keyword evidence="2" id="KW-1185">Reference proteome</keyword>
<reference evidence="1 2" key="1">
    <citation type="journal article" date="2019" name="Commun. Biol.">
        <title>The bagworm genome reveals a unique fibroin gene that provides high tensile strength.</title>
        <authorList>
            <person name="Kono N."/>
            <person name="Nakamura H."/>
            <person name="Ohtoshi R."/>
            <person name="Tomita M."/>
            <person name="Numata K."/>
            <person name="Arakawa K."/>
        </authorList>
    </citation>
    <scope>NUCLEOTIDE SEQUENCE [LARGE SCALE GENOMIC DNA]</scope>
</reference>
<comment type="caution">
    <text evidence="1">The sequence shown here is derived from an EMBL/GenBank/DDBJ whole genome shotgun (WGS) entry which is preliminary data.</text>
</comment>
<evidence type="ECO:0000313" key="1">
    <source>
        <dbReference type="EMBL" id="GBP69039.1"/>
    </source>
</evidence>
<protein>
    <submittedName>
        <fullName evidence="1">Uncharacterized protein</fullName>
    </submittedName>
</protein>
<dbReference type="Proteomes" id="UP000299102">
    <property type="component" value="Unassembled WGS sequence"/>
</dbReference>
<dbReference type="AlphaFoldDB" id="A0A4C1Y3B4"/>
<dbReference type="EMBL" id="BGZK01001028">
    <property type="protein sequence ID" value="GBP69039.1"/>
    <property type="molecule type" value="Genomic_DNA"/>
</dbReference>
<sequence>MFPTQLPDGGICVTASWASFAGNQYKKVCVFQNALFQVFLFGGRLGLGDCQKTVVFQIDTAFLARGLAARRMISMSIWWRGNQPSYVNNFTDISFYDLAINAYVWCIDIAAQPLSASNGSKLVVRCISCTKVKVVHAIMLMIPMQKQLSA</sequence>
<organism evidence="1 2">
    <name type="scientific">Eumeta variegata</name>
    <name type="common">Bagworm moth</name>
    <name type="synonym">Eumeta japonica</name>
    <dbReference type="NCBI Taxonomy" id="151549"/>
    <lineage>
        <taxon>Eukaryota</taxon>
        <taxon>Metazoa</taxon>
        <taxon>Ecdysozoa</taxon>
        <taxon>Arthropoda</taxon>
        <taxon>Hexapoda</taxon>
        <taxon>Insecta</taxon>
        <taxon>Pterygota</taxon>
        <taxon>Neoptera</taxon>
        <taxon>Endopterygota</taxon>
        <taxon>Lepidoptera</taxon>
        <taxon>Glossata</taxon>
        <taxon>Ditrysia</taxon>
        <taxon>Tineoidea</taxon>
        <taxon>Psychidae</taxon>
        <taxon>Oiketicinae</taxon>
        <taxon>Eumeta</taxon>
    </lineage>
</organism>